<dbReference type="Gramene" id="CDF39171">
    <property type="protein sequence ID" value="CDF39171"/>
    <property type="gene ID" value="CHC_T00000147001"/>
</dbReference>
<dbReference type="SUPFAM" id="SSF48350">
    <property type="entry name" value="GTPase activation domain, GAP"/>
    <property type="match status" value="1"/>
</dbReference>
<dbReference type="GeneID" id="17326800"/>
<organism evidence="3 4">
    <name type="scientific">Chondrus crispus</name>
    <name type="common">Carrageen Irish moss</name>
    <name type="synonym">Polymorpha crispa</name>
    <dbReference type="NCBI Taxonomy" id="2769"/>
    <lineage>
        <taxon>Eukaryota</taxon>
        <taxon>Rhodophyta</taxon>
        <taxon>Florideophyceae</taxon>
        <taxon>Rhodymeniophycidae</taxon>
        <taxon>Gigartinales</taxon>
        <taxon>Gigartinaceae</taxon>
        <taxon>Chondrus</taxon>
    </lineage>
</organism>
<dbReference type="Proteomes" id="UP000012073">
    <property type="component" value="Unassembled WGS sequence"/>
</dbReference>
<dbReference type="PROSITE" id="PS50238">
    <property type="entry name" value="RHOGAP"/>
    <property type="match status" value="1"/>
</dbReference>
<dbReference type="Pfam" id="PF00620">
    <property type="entry name" value="RhoGAP"/>
    <property type="match status" value="1"/>
</dbReference>
<dbReference type="GO" id="GO:0007165">
    <property type="term" value="P:signal transduction"/>
    <property type="evidence" value="ECO:0007669"/>
    <property type="project" value="InterPro"/>
</dbReference>
<evidence type="ECO:0000313" key="3">
    <source>
        <dbReference type="EMBL" id="CDF39171.1"/>
    </source>
</evidence>
<dbReference type="PhylomeDB" id="R7QNW3"/>
<evidence type="ECO:0000259" key="2">
    <source>
        <dbReference type="PROSITE" id="PS50238"/>
    </source>
</evidence>
<evidence type="ECO:0000256" key="1">
    <source>
        <dbReference type="SAM" id="MobiDB-lite"/>
    </source>
</evidence>
<dbReference type="STRING" id="2769.R7QNW3"/>
<proteinExistence type="predicted"/>
<dbReference type="KEGG" id="ccp:CHC_T00000147001"/>
<dbReference type="InterPro" id="IPR000198">
    <property type="entry name" value="RhoGAP_dom"/>
</dbReference>
<gene>
    <name evidence="3" type="ORF">CHC_T00000147001</name>
</gene>
<name>R7QNW3_CHOCR</name>
<protein>
    <recommendedName>
        <fullName evidence="2">Rho-GAP domain-containing protein</fullName>
    </recommendedName>
</protein>
<dbReference type="SMART" id="SM00324">
    <property type="entry name" value="RhoGAP"/>
    <property type="match status" value="1"/>
</dbReference>
<feature type="compositionally biased region" description="Polar residues" evidence="1">
    <location>
        <begin position="1"/>
        <end position="17"/>
    </location>
</feature>
<feature type="domain" description="Rho-GAP" evidence="2">
    <location>
        <begin position="53"/>
        <end position="249"/>
    </location>
</feature>
<dbReference type="OrthoDB" id="2155291at2759"/>
<dbReference type="AlphaFoldDB" id="R7QNW3"/>
<dbReference type="PANTHER" id="PTHR45808">
    <property type="entry name" value="RHO GTPASE-ACTIVATING PROTEIN 68F"/>
    <property type="match status" value="1"/>
</dbReference>
<feature type="region of interest" description="Disordered" evidence="1">
    <location>
        <begin position="1"/>
        <end position="21"/>
    </location>
</feature>
<reference evidence="4" key="1">
    <citation type="journal article" date="2013" name="Proc. Natl. Acad. Sci. U.S.A.">
        <title>Genome structure and metabolic features in the red seaweed Chondrus crispus shed light on evolution of the Archaeplastida.</title>
        <authorList>
            <person name="Collen J."/>
            <person name="Porcel B."/>
            <person name="Carre W."/>
            <person name="Ball S.G."/>
            <person name="Chaparro C."/>
            <person name="Tonon T."/>
            <person name="Barbeyron T."/>
            <person name="Michel G."/>
            <person name="Noel B."/>
            <person name="Valentin K."/>
            <person name="Elias M."/>
            <person name="Artiguenave F."/>
            <person name="Arun A."/>
            <person name="Aury J.M."/>
            <person name="Barbosa-Neto J.F."/>
            <person name="Bothwell J.H."/>
            <person name="Bouget F.Y."/>
            <person name="Brillet L."/>
            <person name="Cabello-Hurtado F."/>
            <person name="Capella-Gutierrez S."/>
            <person name="Charrier B."/>
            <person name="Cladiere L."/>
            <person name="Cock J.M."/>
            <person name="Coelho S.M."/>
            <person name="Colleoni C."/>
            <person name="Czjzek M."/>
            <person name="Da Silva C."/>
            <person name="Delage L."/>
            <person name="Denoeud F."/>
            <person name="Deschamps P."/>
            <person name="Dittami S.M."/>
            <person name="Gabaldon T."/>
            <person name="Gachon C.M."/>
            <person name="Groisillier A."/>
            <person name="Herve C."/>
            <person name="Jabbari K."/>
            <person name="Katinka M."/>
            <person name="Kloareg B."/>
            <person name="Kowalczyk N."/>
            <person name="Labadie K."/>
            <person name="Leblanc C."/>
            <person name="Lopez P.J."/>
            <person name="McLachlan D.H."/>
            <person name="Meslet-Cladiere L."/>
            <person name="Moustafa A."/>
            <person name="Nehr Z."/>
            <person name="Nyvall Collen P."/>
            <person name="Panaud O."/>
            <person name="Partensky F."/>
            <person name="Poulain J."/>
            <person name="Rensing S.A."/>
            <person name="Rousvoal S."/>
            <person name="Samson G."/>
            <person name="Symeonidi A."/>
            <person name="Weissenbach J."/>
            <person name="Zambounis A."/>
            <person name="Wincker P."/>
            <person name="Boyen C."/>
        </authorList>
    </citation>
    <scope>NUCLEOTIDE SEQUENCE [LARGE SCALE GENOMIC DNA]</scope>
    <source>
        <strain evidence="4">cv. Stackhouse</strain>
    </source>
</reference>
<accession>R7QNW3</accession>
<dbReference type="RefSeq" id="XP_005719082.1">
    <property type="nucleotide sequence ID" value="XM_005719025.1"/>
</dbReference>
<dbReference type="EMBL" id="HG002009">
    <property type="protein sequence ID" value="CDF39171.1"/>
    <property type="molecule type" value="Genomic_DNA"/>
</dbReference>
<keyword evidence="4" id="KW-1185">Reference proteome</keyword>
<dbReference type="CDD" id="cd00159">
    <property type="entry name" value="RhoGAP"/>
    <property type="match status" value="1"/>
</dbReference>
<sequence>MQPVANQARHQSTSPTIPSEEPAGCFCLGSRTVHQPSREVAHRTKREYYPDNLSIQPNRHKWGRRMEWLIVACVDFLEKEGLDERNIFAVSAVDDLVRNMTVEEGEELAKNTDPNVAAGVIKAQIRHADEALVGKECLRTYIELQQAREGDGSPGDGLRSYEESHLARTVDDTKRISGARRAYVLARIMRLLGRVSANEEVSRMNAHCLAKCVAPSMLHWDPNSGFALLMLGKITAFVMTMIEDARVFDENLCQKIDELAQEC</sequence>
<dbReference type="Gene3D" id="1.10.555.10">
    <property type="entry name" value="Rho GTPase activation protein"/>
    <property type="match status" value="1"/>
</dbReference>
<evidence type="ECO:0000313" key="4">
    <source>
        <dbReference type="Proteomes" id="UP000012073"/>
    </source>
</evidence>
<dbReference type="InterPro" id="IPR008936">
    <property type="entry name" value="Rho_GTPase_activation_prot"/>
</dbReference>